<organism evidence="1 2">
    <name type="scientific">Ixodes persulcatus</name>
    <name type="common">Taiga tick</name>
    <dbReference type="NCBI Taxonomy" id="34615"/>
    <lineage>
        <taxon>Eukaryota</taxon>
        <taxon>Metazoa</taxon>
        <taxon>Ecdysozoa</taxon>
        <taxon>Arthropoda</taxon>
        <taxon>Chelicerata</taxon>
        <taxon>Arachnida</taxon>
        <taxon>Acari</taxon>
        <taxon>Parasitiformes</taxon>
        <taxon>Ixodida</taxon>
        <taxon>Ixodoidea</taxon>
        <taxon>Ixodidae</taxon>
        <taxon>Ixodinae</taxon>
        <taxon>Ixodes</taxon>
    </lineage>
</organism>
<protein>
    <submittedName>
        <fullName evidence="1">Uncharacterized protein</fullName>
    </submittedName>
</protein>
<sequence>MMAAAWSAMRCSIIANCFKHAGFVEKVTSSTGAAEDCDEQVSPPPGISAAWQALQEAGNVPADIQLEEFIDVDACVIVREELSDEQIVRSVREAENSSDGEDDGAPDAPTPTSTSQVMDAFDIVRKFIGAHDDDVAMALLTECENRVAPLLTAKPRYLSELGAPGSGERERWALLSQRYYWQALGLDPEAGMPHNQLGTLAGGAHVGCNAAYHYLRCLQSGQPFDGAQGNLLRLLDKNSRLLLEAPHGGGIQALCEETLAQLSALLAEPEMPTADLVFRAAVMAMLCTEKLRPHPLSSAAAAFTLSLFSHVLAACSRRLAPPATDGPEDPVAPLPLRGPDAAQPDGVADRDSCLDSGEGSGCGSPPCLVPPPGVKLDPEMEQQSVQQSRLAKESRQRITCSPSTSTDEGSTHVAGVSLVFLGCGAKPPECGDKLLIVAAYAVLLLRRVFEVFSANGLLPTKSTRLSAVSRKRKALFFKEKLEILNRVNSEPKRKRSDLAKELGLPPSLCETLHALDVLRAPFPEKE</sequence>
<name>A0AC60PUN4_IXOPE</name>
<dbReference type="EMBL" id="JABSTQ010010005">
    <property type="protein sequence ID" value="KAG0424189.1"/>
    <property type="molecule type" value="Genomic_DNA"/>
</dbReference>
<evidence type="ECO:0000313" key="2">
    <source>
        <dbReference type="Proteomes" id="UP000805193"/>
    </source>
</evidence>
<dbReference type="Proteomes" id="UP000805193">
    <property type="component" value="Unassembled WGS sequence"/>
</dbReference>
<keyword evidence="2" id="KW-1185">Reference proteome</keyword>
<reference evidence="1 2" key="1">
    <citation type="journal article" date="2020" name="Cell">
        <title>Large-Scale Comparative Analyses of Tick Genomes Elucidate Their Genetic Diversity and Vector Capacities.</title>
        <authorList>
            <consortium name="Tick Genome and Microbiome Consortium (TIGMIC)"/>
            <person name="Jia N."/>
            <person name="Wang J."/>
            <person name="Shi W."/>
            <person name="Du L."/>
            <person name="Sun Y."/>
            <person name="Zhan W."/>
            <person name="Jiang J.F."/>
            <person name="Wang Q."/>
            <person name="Zhang B."/>
            <person name="Ji P."/>
            <person name="Bell-Sakyi L."/>
            <person name="Cui X.M."/>
            <person name="Yuan T.T."/>
            <person name="Jiang B.G."/>
            <person name="Yang W.F."/>
            <person name="Lam T.T."/>
            <person name="Chang Q.C."/>
            <person name="Ding S.J."/>
            <person name="Wang X.J."/>
            <person name="Zhu J.G."/>
            <person name="Ruan X.D."/>
            <person name="Zhao L."/>
            <person name="Wei J.T."/>
            <person name="Ye R.Z."/>
            <person name="Que T.C."/>
            <person name="Du C.H."/>
            <person name="Zhou Y.H."/>
            <person name="Cheng J.X."/>
            <person name="Dai P.F."/>
            <person name="Guo W.B."/>
            <person name="Han X.H."/>
            <person name="Huang E.J."/>
            <person name="Li L.F."/>
            <person name="Wei W."/>
            <person name="Gao Y.C."/>
            <person name="Liu J.Z."/>
            <person name="Shao H.Z."/>
            <person name="Wang X."/>
            <person name="Wang C.C."/>
            <person name="Yang T.C."/>
            <person name="Huo Q.B."/>
            <person name="Li W."/>
            <person name="Chen H.Y."/>
            <person name="Chen S.E."/>
            <person name="Zhou L.G."/>
            <person name="Ni X.B."/>
            <person name="Tian J.H."/>
            <person name="Sheng Y."/>
            <person name="Liu T."/>
            <person name="Pan Y.S."/>
            <person name="Xia L.Y."/>
            <person name="Li J."/>
            <person name="Zhao F."/>
            <person name="Cao W.C."/>
        </authorList>
    </citation>
    <scope>NUCLEOTIDE SEQUENCE [LARGE SCALE GENOMIC DNA]</scope>
    <source>
        <strain evidence="1">Iper-2018</strain>
    </source>
</reference>
<gene>
    <name evidence="1" type="ORF">HPB47_000063</name>
</gene>
<accession>A0AC60PUN4</accession>
<evidence type="ECO:0000313" key="1">
    <source>
        <dbReference type="EMBL" id="KAG0424189.1"/>
    </source>
</evidence>
<proteinExistence type="predicted"/>
<comment type="caution">
    <text evidence="1">The sequence shown here is derived from an EMBL/GenBank/DDBJ whole genome shotgun (WGS) entry which is preliminary data.</text>
</comment>